<evidence type="ECO:0000313" key="1">
    <source>
        <dbReference type="EMBL" id="KAF0039839.1"/>
    </source>
</evidence>
<dbReference type="AlphaFoldDB" id="A0A6A4T4K5"/>
<proteinExistence type="predicted"/>
<sequence>MQLSTLNGHDKEFSRSGPFQAHRSRYKLPALQILMLQEYPADCPQAMSDLKSTHSESNVQYNVAVNSWHDQISNFQTISCFGVSSREAMDTANILEIVTCQDLFTCFLFFVLFCTSH</sequence>
<protein>
    <submittedName>
        <fullName evidence="1">Uncharacterized protein</fullName>
    </submittedName>
</protein>
<accession>A0A6A4T4K5</accession>
<organism evidence="1 2">
    <name type="scientific">Scophthalmus maximus</name>
    <name type="common">Turbot</name>
    <name type="synonym">Psetta maxima</name>
    <dbReference type="NCBI Taxonomy" id="52904"/>
    <lineage>
        <taxon>Eukaryota</taxon>
        <taxon>Metazoa</taxon>
        <taxon>Chordata</taxon>
        <taxon>Craniata</taxon>
        <taxon>Vertebrata</taxon>
        <taxon>Euteleostomi</taxon>
        <taxon>Actinopterygii</taxon>
        <taxon>Neopterygii</taxon>
        <taxon>Teleostei</taxon>
        <taxon>Neoteleostei</taxon>
        <taxon>Acanthomorphata</taxon>
        <taxon>Carangaria</taxon>
        <taxon>Pleuronectiformes</taxon>
        <taxon>Pleuronectoidei</taxon>
        <taxon>Scophthalmidae</taxon>
        <taxon>Scophthalmus</taxon>
    </lineage>
</organism>
<name>A0A6A4T4K5_SCOMX</name>
<comment type="caution">
    <text evidence="1">The sequence shown here is derived from an EMBL/GenBank/DDBJ whole genome shotgun (WGS) entry which is preliminary data.</text>
</comment>
<gene>
    <name evidence="1" type="ORF">F2P81_008074</name>
</gene>
<reference evidence="1 2" key="1">
    <citation type="submission" date="2019-06" db="EMBL/GenBank/DDBJ databases">
        <title>Draft genomes of female and male turbot (Scophthalmus maximus).</title>
        <authorList>
            <person name="Xu H."/>
            <person name="Xu X.-W."/>
            <person name="Shao C."/>
            <person name="Chen S."/>
        </authorList>
    </citation>
    <scope>NUCLEOTIDE SEQUENCE [LARGE SCALE GENOMIC DNA]</scope>
    <source>
        <strain evidence="1">Ysfricsl-2016a</strain>
        <tissue evidence="1">Blood</tissue>
    </source>
</reference>
<evidence type="ECO:0000313" key="2">
    <source>
        <dbReference type="Proteomes" id="UP000438429"/>
    </source>
</evidence>
<dbReference type="EMBL" id="VEVO01000007">
    <property type="protein sequence ID" value="KAF0039839.1"/>
    <property type="molecule type" value="Genomic_DNA"/>
</dbReference>
<dbReference type="Proteomes" id="UP000438429">
    <property type="component" value="Unassembled WGS sequence"/>
</dbReference>